<dbReference type="EMBL" id="AZBU02000008">
    <property type="protein sequence ID" value="TKR68048.1"/>
    <property type="molecule type" value="Genomic_DNA"/>
</dbReference>
<protein>
    <submittedName>
        <fullName evidence="2">Uncharacterized protein</fullName>
    </submittedName>
</protein>
<dbReference type="AlphaFoldDB" id="A0A4U5MFP6"/>
<name>A0A4U5MFP6_STECR</name>
<feature type="compositionally biased region" description="Basic and acidic residues" evidence="1">
    <location>
        <begin position="24"/>
        <end position="38"/>
    </location>
</feature>
<dbReference type="Proteomes" id="UP000298663">
    <property type="component" value="Unassembled WGS sequence"/>
</dbReference>
<comment type="caution">
    <text evidence="2">The sequence shown here is derived from an EMBL/GenBank/DDBJ whole genome shotgun (WGS) entry which is preliminary data.</text>
</comment>
<feature type="compositionally biased region" description="Polar residues" evidence="1">
    <location>
        <begin position="39"/>
        <end position="50"/>
    </location>
</feature>
<reference evidence="2 3" key="2">
    <citation type="journal article" date="2019" name="G3 (Bethesda)">
        <title>Hybrid Assembly of the Genome of the Entomopathogenic Nematode Steinernema carpocapsae Identifies the X-Chromosome.</title>
        <authorList>
            <person name="Serra L."/>
            <person name="Macchietto M."/>
            <person name="Macias-Munoz A."/>
            <person name="McGill C.J."/>
            <person name="Rodriguez I.M."/>
            <person name="Rodriguez B."/>
            <person name="Murad R."/>
            <person name="Mortazavi A."/>
        </authorList>
    </citation>
    <scope>NUCLEOTIDE SEQUENCE [LARGE SCALE GENOMIC DNA]</scope>
    <source>
        <strain evidence="2 3">ALL</strain>
    </source>
</reference>
<keyword evidence="3" id="KW-1185">Reference proteome</keyword>
<proteinExistence type="predicted"/>
<evidence type="ECO:0000313" key="3">
    <source>
        <dbReference type="Proteomes" id="UP000298663"/>
    </source>
</evidence>
<evidence type="ECO:0000256" key="1">
    <source>
        <dbReference type="SAM" id="MobiDB-lite"/>
    </source>
</evidence>
<feature type="region of interest" description="Disordered" evidence="1">
    <location>
        <begin position="1"/>
        <end position="92"/>
    </location>
</feature>
<sequence length="128" mass="13997">MTPTPVEIPITSATYENVVQRSSSYERESPDRQPHVESDTSSTQLYGHNEQSADSADDDSQFSNPESQSPEPSTSQSGEASQSSEKTCRPTSVAIVQMTSMTRMRVLLILSSRATRTARRLKATAGEI</sequence>
<organism evidence="2 3">
    <name type="scientific">Steinernema carpocapsae</name>
    <name type="common">Entomopathogenic nematode</name>
    <dbReference type="NCBI Taxonomy" id="34508"/>
    <lineage>
        <taxon>Eukaryota</taxon>
        <taxon>Metazoa</taxon>
        <taxon>Ecdysozoa</taxon>
        <taxon>Nematoda</taxon>
        <taxon>Chromadorea</taxon>
        <taxon>Rhabditida</taxon>
        <taxon>Tylenchina</taxon>
        <taxon>Panagrolaimomorpha</taxon>
        <taxon>Strongyloidoidea</taxon>
        <taxon>Steinernematidae</taxon>
        <taxon>Steinernema</taxon>
    </lineage>
</organism>
<accession>A0A4U5MFP6</accession>
<feature type="compositionally biased region" description="Polar residues" evidence="1">
    <location>
        <begin position="11"/>
        <end position="23"/>
    </location>
</feature>
<gene>
    <name evidence="2" type="ORF">L596_024094</name>
</gene>
<evidence type="ECO:0000313" key="2">
    <source>
        <dbReference type="EMBL" id="TKR68048.1"/>
    </source>
</evidence>
<reference evidence="2 3" key="1">
    <citation type="journal article" date="2015" name="Genome Biol.">
        <title>Comparative genomics of Steinernema reveals deeply conserved gene regulatory networks.</title>
        <authorList>
            <person name="Dillman A.R."/>
            <person name="Macchietto M."/>
            <person name="Porter C.F."/>
            <person name="Rogers A."/>
            <person name="Williams B."/>
            <person name="Antoshechkin I."/>
            <person name="Lee M.M."/>
            <person name="Goodwin Z."/>
            <person name="Lu X."/>
            <person name="Lewis E.E."/>
            <person name="Goodrich-Blair H."/>
            <person name="Stock S.P."/>
            <person name="Adams B.J."/>
            <person name="Sternberg P.W."/>
            <person name="Mortazavi A."/>
        </authorList>
    </citation>
    <scope>NUCLEOTIDE SEQUENCE [LARGE SCALE GENOMIC DNA]</scope>
    <source>
        <strain evidence="2 3">ALL</strain>
    </source>
</reference>
<feature type="compositionally biased region" description="Low complexity" evidence="1">
    <location>
        <begin position="61"/>
        <end position="85"/>
    </location>
</feature>